<protein>
    <submittedName>
        <fullName evidence="1">Uncharacterized protein</fullName>
    </submittedName>
</protein>
<dbReference type="EMBL" id="ACKP02000048">
    <property type="protein sequence ID" value="EEX76551.1"/>
    <property type="molecule type" value="Genomic_DNA"/>
</dbReference>
<comment type="caution">
    <text evidence="1">The sequence shown here is derived from an EMBL/GenBank/DDBJ whole genome shotgun (WGS) entry which is preliminary data.</text>
</comment>
<name>C9LX75_SELS3</name>
<evidence type="ECO:0000313" key="1">
    <source>
        <dbReference type="EMBL" id="EEX76551.1"/>
    </source>
</evidence>
<reference evidence="1 2" key="1">
    <citation type="submission" date="2009-09" db="EMBL/GenBank/DDBJ databases">
        <authorList>
            <person name="Weinstock G."/>
            <person name="Sodergren E."/>
            <person name="Clifton S."/>
            <person name="Fulton L."/>
            <person name="Fulton B."/>
            <person name="Courtney L."/>
            <person name="Fronick C."/>
            <person name="Harrison M."/>
            <person name="Strong C."/>
            <person name="Farmer C."/>
            <person name="Delahaunty K."/>
            <person name="Markovic C."/>
            <person name="Hall O."/>
            <person name="Minx P."/>
            <person name="Tomlinson C."/>
            <person name="Mitreva M."/>
            <person name="Nelson J."/>
            <person name="Hou S."/>
            <person name="Wollam A."/>
            <person name="Pepin K.H."/>
            <person name="Johnson M."/>
            <person name="Bhonagiri V."/>
            <person name="Nash W.E."/>
            <person name="Warren W."/>
            <person name="Chinwalla A."/>
            <person name="Mardis E.R."/>
            <person name="Wilson R.K."/>
        </authorList>
    </citation>
    <scope>NUCLEOTIDE SEQUENCE [LARGE SCALE GENOMIC DNA]</scope>
    <source>
        <strain evidence="2">ATCC 35185 / DSM 20758 / VPI D19B-28</strain>
    </source>
</reference>
<proteinExistence type="predicted"/>
<gene>
    <name evidence="1" type="ORF">SELSPUOL_02077</name>
</gene>
<dbReference type="AlphaFoldDB" id="C9LX75"/>
<sequence length="85" mass="9989">MQVFCFHLQRKDSFSQRFKESLINSATHLHISVLSSRRRQILDVAPLRLWFVSSIDTAHLCKSGRLHFISVSLRSTGMRHQRRKP</sequence>
<dbReference type="Proteomes" id="UP000003505">
    <property type="component" value="Unassembled WGS sequence"/>
</dbReference>
<evidence type="ECO:0000313" key="2">
    <source>
        <dbReference type="Proteomes" id="UP000003505"/>
    </source>
</evidence>
<organism evidence="1 2">
    <name type="scientific">Selenomonas sputigena (strain ATCC 35185 / DSM 20758 / CCUG 44933 / VPI D19B-28)</name>
    <dbReference type="NCBI Taxonomy" id="546271"/>
    <lineage>
        <taxon>Bacteria</taxon>
        <taxon>Bacillati</taxon>
        <taxon>Bacillota</taxon>
        <taxon>Negativicutes</taxon>
        <taxon>Selenomonadales</taxon>
        <taxon>Selenomonadaceae</taxon>
        <taxon>Selenomonas</taxon>
    </lineage>
</organism>
<accession>C9LX75</accession>